<dbReference type="InterPro" id="IPR004089">
    <property type="entry name" value="MCPsignal_dom"/>
</dbReference>
<dbReference type="AlphaFoldDB" id="A0A250JFB3"/>
<keyword evidence="6" id="KW-1133">Transmembrane helix</keyword>
<keyword evidence="6" id="KW-0472">Membrane</keyword>
<feature type="region of interest" description="Disordered" evidence="5">
    <location>
        <begin position="319"/>
        <end position="338"/>
    </location>
</feature>
<dbReference type="Pfam" id="PF00015">
    <property type="entry name" value="MCPsignal"/>
    <property type="match status" value="1"/>
</dbReference>
<reference evidence="8 9" key="1">
    <citation type="submission" date="2017-06" db="EMBL/GenBank/DDBJ databases">
        <title>Sequencing and comparative analysis of myxobacterial genomes.</title>
        <authorList>
            <person name="Rupp O."/>
            <person name="Goesmann A."/>
            <person name="Sogaard-Andersen L."/>
        </authorList>
    </citation>
    <scope>NUCLEOTIDE SEQUENCE [LARGE SCALE GENOMIC DNA]</scope>
    <source>
        <strain evidence="8 9">DSM 52655</strain>
    </source>
</reference>
<feature type="coiled-coil region" evidence="4">
    <location>
        <begin position="490"/>
        <end position="517"/>
    </location>
</feature>
<dbReference type="GO" id="GO:0005886">
    <property type="term" value="C:plasma membrane"/>
    <property type="evidence" value="ECO:0007669"/>
    <property type="project" value="TreeGrafter"/>
</dbReference>
<evidence type="ECO:0000313" key="9">
    <source>
        <dbReference type="Proteomes" id="UP000217257"/>
    </source>
</evidence>
<gene>
    <name evidence="8" type="ORF">CYFUS_007654</name>
</gene>
<accession>A0A250JFB3</accession>
<dbReference type="KEGG" id="cfus:CYFUS_007654"/>
<dbReference type="InterPro" id="IPR004090">
    <property type="entry name" value="Chemotax_Me-accpt_rcpt"/>
</dbReference>
<dbReference type="GO" id="GO:0006935">
    <property type="term" value="P:chemotaxis"/>
    <property type="evidence" value="ECO:0007669"/>
    <property type="project" value="UniProtKB-KW"/>
</dbReference>
<dbReference type="SUPFAM" id="SSF58104">
    <property type="entry name" value="Methyl-accepting chemotaxis protein (MCP) signaling domain"/>
    <property type="match status" value="1"/>
</dbReference>
<name>A0A250JFB3_9BACT</name>
<keyword evidence="3" id="KW-0807">Transducer</keyword>
<dbReference type="Proteomes" id="UP000217257">
    <property type="component" value="Chromosome"/>
</dbReference>
<evidence type="ECO:0000256" key="1">
    <source>
        <dbReference type="ARBA" id="ARBA00022500"/>
    </source>
</evidence>
<dbReference type="InterPro" id="IPR051310">
    <property type="entry name" value="MCP_chemotaxis"/>
</dbReference>
<dbReference type="InterPro" id="IPR024478">
    <property type="entry name" value="HlyB_4HB_MCP"/>
</dbReference>
<keyword evidence="4" id="KW-0175">Coiled coil</keyword>
<dbReference type="EMBL" id="CP022098">
    <property type="protein sequence ID" value="ATB42177.1"/>
    <property type="molecule type" value="Genomic_DNA"/>
</dbReference>
<evidence type="ECO:0000256" key="4">
    <source>
        <dbReference type="SAM" id="Coils"/>
    </source>
</evidence>
<feature type="compositionally biased region" description="Low complexity" evidence="5">
    <location>
        <begin position="562"/>
        <end position="575"/>
    </location>
</feature>
<proteinExistence type="inferred from homology"/>
<evidence type="ECO:0000256" key="3">
    <source>
        <dbReference type="PROSITE-ProRule" id="PRU00284"/>
    </source>
</evidence>
<evidence type="ECO:0000259" key="7">
    <source>
        <dbReference type="PROSITE" id="PS50111"/>
    </source>
</evidence>
<evidence type="ECO:0000256" key="6">
    <source>
        <dbReference type="SAM" id="Phobius"/>
    </source>
</evidence>
<dbReference type="Pfam" id="PF12729">
    <property type="entry name" value="4HB_MCP_1"/>
    <property type="match status" value="1"/>
</dbReference>
<dbReference type="PANTHER" id="PTHR43531">
    <property type="entry name" value="PROTEIN ICFG"/>
    <property type="match status" value="1"/>
</dbReference>
<evidence type="ECO:0000256" key="2">
    <source>
        <dbReference type="ARBA" id="ARBA00029447"/>
    </source>
</evidence>
<dbReference type="Gene3D" id="1.10.287.950">
    <property type="entry name" value="Methyl-accepting chemotaxis protein"/>
    <property type="match status" value="1"/>
</dbReference>
<protein>
    <submittedName>
        <fullName evidence="8">Methyl-accepting chemotaxis protein I (Serine chemoreceptor protein)</fullName>
    </submittedName>
</protein>
<feature type="domain" description="Methyl-accepting transducer" evidence="7">
    <location>
        <begin position="304"/>
        <end position="519"/>
    </location>
</feature>
<dbReference type="GO" id="GO:0007165">
    <property type="term" value="P:signal transduction"/>
    <property type="evidence" value="ECO:0007669"/>
    <property type="project" value="UniProtKB-KW"/>
</dbReference>
<keyword evidence="8" id="KW-0675">Receptor</keyword>
<feature type="coiled-coil region" evidence="4">
    <location>
        <begin position="100"/>
        <end position="127"/>
    </location>
</feature>
<evidence type="ECO:0000256" key="5">
    <source>
        <dbReference type="SAM" id="MobiDB-lite"/>
    </source>
</evidence>
<feature type="region of interest" description="Disordered" evidence="5">
    <location>
        <begin position="536"/>
        <end position="588"/>
    </location>
</feature>
<organism evidence="8 9">
    <name type="scientific">Cystobacter fuscus</name>
    <dbReference type="NCBI Taxonomy" id="43"/>
    <lineage>
        <taxon>Bacteria</taxon>
        <taxon>Pseudomonadati</taxon>
        <taxon>Myxococcota</taxon>
        <taxon>Myxococcia</taxon>
        <taxon>Myxococcales</taxon>
        <taxon>Cystobacterineae</taxon>
        <taxon>Archangiaceae</taxon>
        <taxon>Cystobacter</taxon>
    </lineage>
</organism>
<keyword evidence="1" id="KW-0145">Chemotaxis</keyword>
<keyword evidence="6" id="KW-0812">Transmembrane</keyword>
<feature type="compositionally biased region" description="Pro residues" evidence="5">
    <location>
        <begin position="576"/>
        <end position="588"/>
    </location>
</feature>
<dbReference type="PROSITE" id="PS50111">
    <property type="entry name" value="CHEMOTAXIS_TRANSDUC_2"/>
    <property type="match status" value="1"/>
</dbReference>
<evidence type="ECO:0000313" key="8">
    <source>
        <dbReference type="EMBL" id="ATB42177.1"/>
    </source>
</evidence>
<feature type="transmembrane region" description="Helical" evidence="6">
    <location>
        <begin position="224"/>
        <end position="247"/>
    </location>
</feature>
<comment type="similarity">
    <text evidence="2">Belongs to the methyl-accepting chemotaxis (MCP) protein family.</text>
</comment>
<dbReference type="GO" id="GO:0004888">
    <property type="term" value="F:transmembrane signaling receptor activity"/>
    <property type="evidence" value="ECO:0007669"/>
    <property type="project" value="InterPro"/>
</dbReference>
<feature type="compositionally biased region" description="Polar residues" evidence="5">
    <location>
        <begin position="328"/>
        <end position="338"/>
    </location>
</feature>
<sequence length="588" mass="63009">MPTALVELPPRPHATTAGENTVKWFRNLKVVTKLTLGFGLLTVLAVFVGVQGLRGMAQTDESLQEIHEHHALGLAKLLEADVHMLHMSRTIRNVVLDVGTERLSDRTAELEKSREQLEEAFAAYRRTIFSSDSAQQRKAAEVDRLLTQLQREQQDVLQLAASGRLPGMLTTSKDLYVDAGVKEVRAVENQIEAAIKELEAHQFAAMEQFSERSASSYAEFRRSVMGVILAAVVVAFGIGLLTTVVIAEQLGGEPGYAAEMVHRVADGDLSVNVETKGNDRTSLLFALKEMVRKLSEAMAEVRMGAATLSAAATQVSASSQSLSQGTGEQASSVEQTTSSLEQMTASITQNRDYSRQMAQMAVKGARDAEESGQVVKKTVEAMTSIAEKVSIIEEIAYQTNLLALNAAIEAARAGAHGKGFAVVATEVRKLAERSRTAAKEISGLATSSVKVATRSGHLLEELVPSIRKTADLVQEVVAASNEQADGVVQMNKAMQHVDQVTQRNASASEELATTAEELSAQAEVLTQLVSYFRVEDSHERGARMPPRPGVGSAPHGQTPPTAHALKAAANAHGPVAPAPPPADESPMT</sequence>
<dbReference type="PRINTS" id="PR00260">
    <property type="entry name" value="CHEMTRNSDUCR"/>
</dbReference>
<feature type="transmembrane region" description="Helical" evidence="6">
    <location>
        <begin position="34"/>
        <end position="53"/>
    </location>
</feature>
<dbReference type="PANTHER" id="PTHR43531:SF11">
    <property type="entry name" value="METHYL-ACCEPTING CHEMOTAXIS PROTEIN 3"/>
    <property type="match status" value="1"/>
</dbReference>
<dbReference type="SMART" id="SM00283">
    <property type="entry name" value="MA"/>
    <property type="match status" value="1"/>
</dbReference>